<dbReference type="AlphaFoldDB" id="A0A810Q442"/>
<dbReference type="EMBL" id="AP023420">
    <property type="protein sequence ID" value="BCK83088.1"/>
    <property type="molecule type" value="Genomic_DNA"/>
</dbReference>
<dbReference type="PANTHER" id="PTHR39209">
    <property type="match status" value="1"/>
</dbReference>
<evidence type="ECO:0000313" key="2">
    <source>
        <dbReference type="EMBL" id="BCK83088.1"/>
    </source>
</evidence>
<feature type="domain" description="B3/B4 tRNA-binding" evidence="1">
    <location>
        <begin position="61"/>
        <end position="209"/>
    </location>
</feature>
<dbReference type="GO" id="GO:0003723">
    <property type="term" value="F:RNA binding"/>
    <property type="evidence" value="ECO:0007669"/>
    <property type="project" value="InterPro"/>
</dbReference>
<dbReference type="InterPro" id="IPR020825">
    <property type="entry name" value="Phe-tRNA_synthase-like_B3/B4"/>
</dbReference>
<dbReference type="SMART" id="SM00873">
    <property type="entry name" value="B3_4"/>
    <property type="match status" value="1"/>
</dbReference>
<evidence type="ECO:0000313" key="3">
    <source>
        <dbReference type="Proteomes" id="UP000679848"/>
    </source>
</evidence>
<reference evidence="2" key="1">
    <citation type="submission" date="2020-09" db="EMBL/GenBank/DDBJ databases">
        <title>New species isolated from human feces.</title>
        <authorList>
            <person name="Kitahara M."/>
            <person name="Shigeno Y."/>
            <person name="Shime M."/>
            <person name="Matsumoto Y."/>
            <person name="Nakamura S."/>
            <person name="Motooka D."/>
            <person name="Fukuoka S."/>
            <person name="Nishikawa H."/>
            <person name="Benno Y."/>
        </authorList>
    </citation>
    <scope>NUCLEOTIDE SEQUENCE</scope>
    <source>
        <strain evidence="2">MM59</strain>
    </source>
</reference>
<dbReference type="GO" id="GO:0004826">
    <property type="term" value="F:phenylalanine-tRNA ligase activity"/>
    <property type="evidence" value="ECO:0007669"/>
    <property type="project" value="InterPro"/>
</dbReference>
<evidence type="ECO:0000259" key="1">
    <source>
        <dbReference type="SMART" id="SM00873"/>
    </source>
</evidence>
<dbReference type="InterPro" id="IPR005146">
    <property type="entry name" value="B3/B4_tRNA-bd"/>
</dbReference>
<organism evidence="2 3">
    <name type="scientific">Pusillibacter faecalis</name>
    <dbReference type="NCBI Taxonomy" id="2714358"/>
    <lineage>
        <taxon>Bacteria</taxon>
        <taxon>Bacillati</taxon>
        <taxon>Bacillota</taxon>
        <taxon>Clostridia</taxon>
        <taxon>Eubacteriales</taxon>
        <taxon>Oscillospiraceae</taxon>
        <taxon>Pusillibacter</taxon>
    </lineage>
</organism>
<dbReference type="SUPFAM" id="SSF56037">
    <property type="entry name" value="PheT/TilS domain"/>
    <property type="match status" value="1"/>
</dbReference>
<dbReference type="RefSeq" id="WP_187031724.1">
    <property type="nucleotide sequence ID" value="NZ_AP023420.1"/>
</dbReference>
<dbReference type="PANTHER" id="PTHR39209:SF2">
    <property type="entry name" value="CYTOPLASMIC PROTEIN"/>
    <property type="match status" value="1"/>
</dbReference>
<proteinExistence type="predicted"/>
<name>A0A810Q442_9FIRM</name>
<dbReference type="KEGG" id="pfaa:MM59RIKEN_04070"/>
<dbReference type="Proteomes" id="UP000679848">
    <property type="component" value="Chromosome"/>
</dbReference>
<accession>A0A810Q442</accession>
<sequence>MNISISEEVRARCPEAALGILQYEAQVAPSSSALLELFEHTLRELSECHTLDSIAQIPHIAATRSAYKALGKSPHEYRNAAEAMLRRIVKSNGLYHINNVVEINNLISVSSGYSIGSYDVSQLQGDVILARAGEGVHYEGIGKASVNIEYLPTLCDALGPFGNPTSDSQRAMIQKGRRSILSVLYTFDGKGDLELWLDRFSQLLRQWCGVDTVETRIV</sequence>
<protein>
    <recommendedName>
        <fullName evidence="1">B3/B4 tRNA-binding domain-containing protein</fullName>
    </recommendedName>
</protein>
<gene>
    <name evidence="2" type="ORF">MM59RIKEN_04070</name>
</gene>
<dbReference type="Pfam" id="PF03483">
    <property type="entry name" value="B3_4"/>
    <property type="match status" value="1"/>
</dbReference>
<keyword evidence="3" id="KW-1185">Reference proteome</keyword>
<dbReference type="Gene3D" id="3.50.40.10">
    <property type="entry name" value="Phenylalanyl-trna Synthetase, Chain B, domain 3"/>
    <property type="match status" value="1"/>
</dbReference>